<dbReference type="HOGENOM" id="CLU_020027_11_1_1"/>
<dbReference type="InterPro" id="IPR001466">
    <property type="entry name" value="Beta-lactam-related"/>
</dbReference>
<dbReference type="InterPro" id="IPR012338">
    <property type="entry name" value="Beta-lactam/transpept-like"/>
</dbReference>
<dbReference type="KEGG" id="pno:SNOG_00710"/>
<dbReference type="PANTHER" id="PTHR43283">
    <property type="entry name" value="BETA-LACTAMASE-RELATED"/>
    <property type="match status" value="1"/>
</dbReference>
<dbReference type="STRING" id="321614.Q0V5K4"/>
<dbReference type="Gene3D" id="3.40.710.10">
    <property type="entry name" value="DD-peptidase/beta-lactamase superfamily"/>
    <property type="match status" value="1"/>
</dbReference>
<dbReference type="eggNOG" id="KOG2459">
    <property type="taxonomic scope" value="Eukaryota"/>
</dbReference>
<accession>Q0V5K4</accession>
<gene>
    <name evidence="2" type="ORF">SNOG_00710</name>
</gene>
<evidence type="ECO:0000259" key="1">
    <source>
        <dbReference type="Pfam" id="PF00144"/>
    </source>
</evidence>
<dbReference type="AlphaFoldDB" id="Q0V5K4"/>
<name>Q0V5K4_PHANO</name>
<evidence type="ECO:0000313" key="2">
    <source>
        <dbReference type="EMBL" id="EAT92205.2"/>
    </source>
</evidence>
<dbReference type="GeneID" id="5968201"/>
<dbReference type="GO" id="GO:0016787">
    <property type="term" value="F:hydrolase activity"/>
    <property type="evidence" value="ECO:0000318"/>
    <property type="project" value="GO_Central"/>
</dbReference>
<dbReference type="InterPro" id="IPR050789">
    <property type="entry name" value="Diverse_Enzym_Activities"/>
</dbReference>
<evidence type="ECO:0000313" key="3">
    <source>
        <dbReference type="Proteomes" id="UP000001055"/>
    </source>
</evidence>
<proteinExistence type="predicted"/>
<dbReference type="Proteomes" id="UP000001055">
    <property type="component" value="Unassembled WGS sequence"/>
</dbReference>
<dbReference type="Pfam" id="PF00144">
    <property type="entry name" value="Beta-lactamase"/>
    <property type="match status" value="1"/>
</dbReference>
<dbReference type="SUPFAM" id="SSF56601">
    <property type="entry name" value="beta-lactamase/transpeptidase-like"/>
    <property type="match status" value="1"/>
</dbReference>
<dbReference type="InParanoid" id="Q0V5K4"/>
<reference evidence="3" key="1">
    <citation type="journal article" date="2007" name="Plant Cell">
        <title>Dothideomycete-plant interactions illuminated by genome sequencing and EST analysis of the wheat pathogen Stagonospora nodorum.</title>
        <authorList>
            <person name="Hane J.K."/>
            <person name="Lowe R.G."/>
            <person name="Solomon P.S."/>
            <person name="Tan K.C."/>
            <person name="Schoch C.L."/>
            <person name="Spatafora J.W."/>
            <person name="Crous P.W."/>
            <person name="Kodira C."/>
            <person name="Birren B.W."/>
            <person name="Galagan J.E."/>
            <person name="Torriani S.F."/>
            <person name="McDonald B.A."/>
            <person name="Oliver R.P."/>
        </authorList>
    </citation>
    <scope>NUCLEOTIDE SEQUENCE [LARGE SCALE GENOMIC DNA]</scope>
    <source>
        <strain evidence="3">SN15 / ATCC MYA-4574 / FGSC 10173</strain>
    </source>
</reference>
<dbReference type="EMBL" id="CH445325">
    <property type="protein sequence ID" value="EAT92205.2"/>
    <property type="molecule type" value="Genomic_DNA"/>
</dbReference>
<dbReference type="PANTHER" id="PTHR43283:SF3">
    <property type="entry name" value="BETA-LACTAMASE FAMILY PROTEIN (AFU_ORTHOLOGUE AFUA_5G07500)"/>
    <property type="match status" value="1"/>
</dbReference>
<dbReference type="RefSeq" id="XP_001791387.1">
    <property type="nucleotide sequence ID" value="XM_001791335.1"/>
</dbReference>
<sequence length="429" mass="46535">MPLSSKGVQGVKDVLNGFVNDGAPGLVFSAVDKAGNTLVEYAAGTVGVESKEEMNKDNTVFWIASCTKLVTAIAALQRSLDDAEFVKKITPEIKEKKVYADGVTPADQEKDVTVRMLLSHTAGFAYGFIDPRIPQDGSIEGRGGDKNDILNGRLVNQPGSMWEYGTNLDWAGIIVERVSGQTLGGYFAEHIFAPLGISADGASMFPSQNNLAHMHQRGPDGQLKEREHLFNGPFSVTSKDQQNAFFQSGGAGLYAKPKEYVKILGAILNDGTSPTTGKQILKETVDLMWENQIPDQLPLDFFSLRGSGQEFGRDPGVLPSAYLNNRPDFARSGAAPANPELVNQVPEFYPQPGNPPQGWGFGGFLTIEGGPSGRGPNTLWWMGLCNCFWWIDRARGVAGMLGAQVLPNGDPKVIPAWFMCEKTIYDNLE</sequence>
<protein>
    <recommendedName>
        <fullName evidence="1">Beta-lactamase-related domain-containing protein</fullName>
    </recommendedName>
</protein>
<organism evidence="2 3">
    <name type="scientific">Phaeosphaeria nodorum (strain SN15 / ATCC MYA-4574 / FGSC 10173)</name>
    <name type="common">Glume blotch fungus</name>
    <name type="synonym">Parastagonospora nodorum</name>
    <dbReference type="NCBI Taxonomy" id="321614"/>
    <lineage>
        <taxon>Eukaryota</taxon>
        <taxon>Fungi</taxon>
        <taxon>Dikarya</taxon>
        <taxon>Ascomycota</taxon>
        <taxon>Pezizomycotina</taxon>
        <taxon>Dothideomycetes</taxon>
        <taxon>Pleosporomycetidae</taxon>
        <taxon>Pleosporales</taxon>
        <taxon>Pleosporineae</taxon>
        <taxon>Phaeosphaeriaceae</taxon>
        <taxon>Parastagonospora</taxon>
    </lineage>
</organism>
<dbReference type="MEROPS" id="S12.950"/>
<dbReference type="VEuPathDB" id="FungiDB:JI435_007100"/>
<feature type="domain" description="Beta-lactamase-related" evidence="1">
    <location>
        <begin position="22"/>
        <end position="276"/>
    </location>
</feature>